<feature type="domain" description="N,N-dimethylformamidase beta subunit-like C-terminal" evidence="3">
    <location>
        <begin position="82"/>
        <end position="448"/>
    </location>
</feature>
<keyword evidence="5" id="KW-1185">Reference proteome</keyword>
<proteinExistence type="predicted"/>
<evidence type="ECO:0000313" key="4">
    <source>
        <dbReference type="EMBL" id="NIH81342.1"/>
    </source>
</evidence>
<dbReference type="Proteomes" id="UP000754495">
    <property type="component" value="Unassembled WGS sequence"/>
</dbReference>
<protein>
    <recommendedName>
        <fullName evidence="3">N,N-dimethylformamidase beta subunit-like C-terminal domain-containing protein</fullName>
    </recommendedName>
</protein>
<feature type="signal peptide" evidence="2">
    <location>
        <begin position="1"/>
        <end position="22"/>
    </location>
</feature>
<evidence type="ECO:0000256" key="1">
    <source>
        <dbReference type="SAM" id="MobiDB-lite"/>
    </source>
</evidence>
<dbReference type="Pfam" id="PF20254">
    <property type="entry name" value="DMFA2_C"/>
    <property type="match status" value="1"/>
</dbReference>
<comment type="caution">
    <text evidence="4">The sequence shown here is derived from an EMBL/GenBank/DDBJ whole genome shotgun (WGS) entry which is preliminary data.</text>
</comment>
<evidence type="ECO:0000313" key="5">
    <source>
        <dbReference type="Proteomes" id="UP000754495"/>
    </source>
</evidence>
<dbReference type="RefSeq" id="WP_167116951.1">
    <property type="nucleotide sequence ID" value="NZ_JAANOU010000001.1"/>
</dbReference>
<sequence length="493" mass="52841">MKRTVIAAVALLLAACTAPTVAPPPAPAPAPAPAPGAEQGTPGWEITHPGREHAIEGYADRTSALPGDTVRLFVSTTAARFTVTAFRMGAYPGSAARQTWQSGPVPGRVQAAAVVQPPTSTVVAPWQPSLEVPTAGWAPGDYLLRLDGDNQAQQYVPLTVRTPSNAGRIVLVNAVTTWQAYNRWGGYSLYDSPSGRKAERSRAVSFDRPYQARDMQGAGDFRYFELPMVRFAEGLGLPLGYATDVDLHADPHLLDGARAVVTLGHDEYWSSAMRANVTAARDRGVNLAFLGGNEIYRHIRFAPTATGADRLEIDYKSFTEDPAHLTDPMEATPEWRSPPFPRPESVLLGNYYQCNPVHADLVTANEQNWLLSGIVHNGQHLRGLVGNEYERVDLSVPTPRPIEVLFHSPLTCGGKPDFADATYYTTASGAAVFSAGTQYWICGLDPGCPESGADPAVHTAVTAITTRLLRAFADGPTGTTHPATDNLAALGVH</sequence>
<feature type="chain" id="PRO_5045853762" description="N,N-dimethylformamidase beta subunit-like C-terminal domain-containing protein" evidence="2">
    <location>
        <begin position="23"/>
        <end position="493"/>
    </location>
</feature>
<evidence type="ECO:0000256" key="2">
    <source>
        <dbReference type="SAM" id="SignalP"/>
    </source>
</evidence>
<organism evidence="4 5">
    <name type="scientific">Amycolatopsis viridis</name>
    <dbReference type="NCBI Taxonomy" id="185678"/>
    <lineage>
        <taxon>Bacteria</taxon>
        <taxon>Bacillati</taxon>
        <taxon>Actinomycetota</taxon>
        <taxon>Actinomycetes</taxon>
        <taxon>Pseudonocardiales</taxon>
        <taxon>Pseudonocardiaceae</taxon>
        <taxon>Amycolatopsis</taxon>
    </lineage>
</organism>
<reference evidence="4 5" key="1">
    <citation type="submission" date="2020-03" db="EMBL/GenBank/DDBJ databases">
        <title>Sequencing the genomes of 1000 actinobacteria strains.</title>
        <authorList>
            <person name="Klenk H.-P."/>
        </authorList>
    </citation>
    <scope>NUCLEOTIDE SEQUENCE [LARGE SCALE GENOMIC DNA]</scope>
    <source>
        <strain evidence="4 5">DSM 45668</strain>
    </source>
</reference>
<name>A0ABX0SWK7_9PSEU</name>
<dbReference type="EMBL" id="JAANOU010000001">
    <property type="protein sequence ID" value="NIH81342.1"/>
    <property type="molecule type" value="Genomic_DNA"/>
</dbReference>
<evidence type="ECO:0000259" key="3">
    <source>
        <dbReference type="Pfam" id="PF20254"/>
    </source>
</evidence>
<dbReference type="PROSITE" id="PS51257">
    <property type="entry name" value="PROKAR_LIPOPROTEIN"/>
    <property type="match status" value="1"/>
</dbReference>
<gene>
    <name evidence="4" type="ORF">FHX46_003872</name>
</gene>
<accession>A0ABX0SWK7</accession>
<feature type="region of interest" description="Disordered" evidence="1">
    <location>
        <begin position="23"/>
        <end position="45"/>
    </location>
</feature>
<feature type="compositionally biased region" description="Pro residues" evidence="1">
    <location>
        <begin position="23"/>
        <end position="34"/>
    </location>
</feature>
<dbReference type="InterPro" id="IPR046540">
    <property type="entry name" value="DMFA2_C"/>
</dbReference>
<keyword evidence="2" id="KW-0732">Signal</keyword>